<sequence>MRRPGGLWRDGEFLKFWSGEAVSQMGTQVTQLALPLAAVYQLDAGSAQLGLLNAAGYAPFLGAALFIGVWVDRRRRRPLLIASSLGRAVLVAGVPLCAALGVLSMEYLYVTALLAGTLTVLYDVSYQSYLPDLIPRERLVEGNSKLQATNSVAQIGGPGLAGLLVGWLTAPMALLTNAVSGLVSAATLLAVRRPEPRPVVPPGRVSTWRGIREGLAQVFRVGEIRAIALQAGTYNACYLAMQTVFVLYAARELRMAPGTIGLLLSVGAVGSLLGAFAAGPLKDRLGLGRALLAELALCCAAPALLPLAPGATPAGYAMFAAAFAGTGAGCTMSTIHAVSLRQAITPPHLLGRVNAGCRFLAWGPLPLGALAGGRLGDAIGLRATLAVTAVAFLSPLLWVVFSPVPALKDFPSAGREAGPAVSAP</sequence>
<evidence type="ECO:0000259" key="7">
    <source>
        <dbReference type="PROSITE" id="PS50850"/>
    </source>
</evidence>
<feature type="transmembrane region" description="Helical" evidence="6">
    <location>
        <begin position="290"/>
        <end position="308"/>
    </location>
</feature>
<dbReference type="InterPro" id="IPR020846">
    <property type="entry name" value="MFS_dom"/>
</dbReference>
<dbReference type="PANTHER" id="PTHR23513:SF6">
    <property type="entry name" value="MAJOR FACILITATOR SUPERFAMILY ASSOCIATED DOMAIN-CONTAINING PROTEIN"/>
    <property type="match status" value="1"/>
</dbReference>
<dbReference type="EMBL" id="JBHSRF010000094">
    <property type="protein sequence ID" value="MFC6086605.1"/>
    <property type="molecule type" value="Genomic_DNA"/>
</dbReference>
<feature type="transmembrane region" description="Helical" evidence="6">
    <location>
        <begin position="78"/>
        <end position="101"/>
    </location>
</feature>
<evidence type="ECO:0000256" key="3">
    <source>
        <dbReference type="ARBA" id="ARBA00022692"/>
    </source>
</evidence>
<keyword evidence="5 6" id="KW-0472">Membrane</keyword>
<dbReference type="Gene3D" id="1.20.1250.20">
    <property type="entry name" value="MFS general substrate transporter like domains"/>
    <property type="match status" value="1"/>
</dbReference>
<dbReference type="CDD" id="cd06173">
    <property type="entry name" value="MFS_MefA_like"/>
    <property type="match status" value="1"/>
</dbReference>
<feature type="domain" description="Major facilitator superfamily (MFS) profile" evidence="7">
    <location>
        <begin position="173"/>
        <end position="424"/>
    </location>
</feature>
<feature type="transmembrane region" description="Helical" evidence="6">
    <location>
        <begin position="314"/>
        <end position="338"/>
    </location>
</feature>
<keyword evidence="9" id="KW-1185">Reference proteome</keyword>
<evidence type="ECO:0000256" key="2">
    <source>
        <dbReference type="ARBA" id="ARBA00022475"/>
    </source>
</evidence>
<keyword evidence="4 6" id="KW-1133">Transmembrane helix</keyword>
<gene>
    <name evidence="8" type="ORF">ACFP1K_35930</name>
</gene>
<organism evidence="8 9">
    <name type="scientific">Sphaerisporangium aureirubrum</name>
    <dbReference type="NCBI Taxonomy" id="1544736"/>
    <lineage>
        <taxon>Bacteria</taxon>
        <taxon>Bacillati</taxon>
        <taxon>Actinomycetota</taxon>
        <taxon>Actinomycetes</taxon>
        <taxon>Streptosporangiales</taxon>
        <taxon>Streptosporangiaceae</taxon>
        <taxon>Sphaerisporangium</taxon>
    </lineage>
</organism>
<reference evidence="9" key="1">
    <citation type="journal article" date="2019" name="Int. J. Syst. Evol. Microbiol.">
        <title>The Global Catalogue of Microorganisms (GCM) 10K type strain sequencing project: providing services to taxonomists for standard genome sequencing and annotation.</title>
        <authorList>
            <consortium name="The Broad Institute Genomics Platform"/>
            <consortium name="The Broad Institute Genome Sequencing Center for Infectious Disease"/>
            <person name="Wu L."/>
            <person name="Ma J."/>
        </authorList>
    </citation>
    <scope>NUCLEOTIDE SEQUENCE [LARGE SCALE GENOMIC DNA]</scope>
    <source>
        <strain evidence="9">JCM 30346</strain>
    </source>
</reference>
<name>A0ABW1NTI1_9ACTN</name>
<dbReference type="InterPro" id="IPR036259">
    <property type="entry name" value="MFS_trans_sf"/>
</dbReference>
<comment type="subcellular location">
    <subcellularLocation>
        <location evidence="1">Cell membrane</location>
        <topology evidence="1">Multi-pass membrane protein</topology>
    </subcellularLocation>
</comment>
<dbReference type="InterPro" id="IPR011701">
    <property type="entry name" value="MFS"/>
</dbReference>
<evidence type="ECO:0000256" key="1">
    <source>
        <dbReference type="ARBA" id="ARBA00004651"/>
    </source>
</evidence>
<evidence type="ECO:0000256" key="6">
    <source>
        <dbReference type="SAM" id="Phobius"/>
    </source>
</evidence>
<feature type="transmembrane region" description="Helical" evidence="6">
    <location>
        <begin position="227"/>
        <end position="250"/>
    </location>
</feature>
<dbReference type="PANTHER" id="PTHR23513">
    <property type="entry name" value="INTEGRAL MEMBRANE EFFLUX PROTEIN-RELATED"/>
    <property type="match status" value="1"/>
</dbReference>
<protein>
    <submittedName>
        <fullName evidence="8">MFS transporter</fullName>
    </submittedName>
</protein>
<evidence type="ECO:0000256" key="5">
    <source>
        <dbReference type="ARBA" id="ARBA00023136"/>
    </source>
</evidence>
<evidence type="ECO:0000256" key="4">
    <source>
        <dbReference type="ARBA" id="ARBA00022989"/>
    </source>
</evidence>
<comment type="caution">
    <text evidence="8">The sequence shown here is derived from an EMBL/GenBank/DDBJ whole genome shotgun (WGS) entry which is preliminary data.</text>
</comment>
<feature type="transmembrane region" description="Helical" evidence="6">
    <location>
        <begin position="51"/>
        <end position="71"/>
    </location>
</feature>
<dbReference type="RefSeq" id="WP_380761968.1">
    <property type="nucleotide sequence ID" value="NZ_JBHSRF010000094.1"/>
</dbReference>
<accession>A0ABW1NTI1</accession>
<keyword evidence="3 6" id="KW-0812">Transmembrane</keyword>
<dbReference type="SUPFAM" id="SSF103473">
    <property type="entry name" value="MFS general substrate transporter"/>
    <property type="match status" value="1"/>
</dbReference>
<dbReference type="Pfam" id="PF07690">
    <property type="entry name" value="MFS_1"/>
    <property type="match status" value="1"/>
</dbReference>
<feature type="transmembrane region" description="Helical" evidence="6">
    <location>
        <begin position="379"/>
        <end position="401"/>
    </location>
</feature>
<dbReference type="Proteomes" id="UP001596137">
    <property type="component" value="Unassembled WGS sequence"/>
</dbReference>
<feature type="transmembrane region" description="Helical" evidence="6">
    <location>
        <begin position="256"/>
        <end position="278"/>
    </location>
</feature>
<proteinExistence type="predicted"/>
<evidence type="ECO:0000313" key="9">
    <source>
        <dbReference type="Proteomes" id="UP001596137"/>
    </source>
</evidence>
<evidence type="ECO:0000313" key="8">
    <source>
        <dbReference type="EMBL" id="MFC6086605.1"/>
    </source>
</evidence>
<dbReference type="PROSITE" id="PS50850">
    <property type="entry name" value="MFS"/>
    <property type="match status" value="1"/>
</dbReference>
<keyword evidence="2" id="KW-1003">Cell membrane</keyword>